<evidence type="ECO:0000256" key="1">
    <source>
        <dbReference type="SAM" id="Phobius"/>
    </source>
</evidence>
<protein>
    <submittedName>
        <fullName evidence="2">Uncharacterized protein</fullName>
    </submittedName>
</protein>
<name>A0A7D5PDV3_9EURY</name>
<keyword evidence="1" id="KW-0472">Membrane</keyword>
<keyword evidence="1" id="KW-1133">Transmembrane helix</keyword>
<dbReference type="OrthoDB" id="235293at2157"/>
<feature type="transmembrane region" description="Helical" evidence="1">
    <location>
        <begin position="12"/>
        <end position="29"/>
    </location>
</feature>
<dbReference type="RefSeq" id="WP_179919545.1">
    <property type="nucleotide sequence ID" value="NZ_CP058909.1"/>
</dbReference>
<accession>A0A7D5PDV3</accession>
<feature type="transmembrane region" description="Helical" evidence="1">
    <location>
        <begin position="66"/>
        <end position="86"/>
    </location>
</feature>
<keyword evidence="3" id="KW-1185">Reference proteome</keyword>
<gene>
    <name evidence="2" type="ORF">HZS54_23705</name>
</gene>
<dbReference type="EMBL" id="CP058909">
    <property type="protein sequence ID" value="QLH84462.1"/>
    <property type="molecule type" value="Genomic_DNA"/>
</dbReference>
<sequence length="99" mass="11758">MVPDIRRFLVDWEFWHALTMVSIAVWILARTNRYALVDWLYALAWRGAIPFVSRLERDQIRPIVEIFVEMWLPVALVSFVCGFFAFHADAESRRRAEDD</sequence>
<evidence type="ECO:0000313" key="3">
    <source>
        <dbReference type="Proteomes" id="UP000509346"/>
    </source>
</evidence>
<organism evidence="2 3">
    <name type="scientific">Halosimplex pelagicum</name>
    <dbReference type="NCBI Taxonomy" id="869886"/>
    <lineage>
        <taxon>Archaea</taxon>
        <taxon>Methanobacteriati</taxon>
        <taxon>Methanobacteriota</taxon>
        <taxon>Stenosarchaea group</taxon>
        <taxon>Halobacteria</taxon>
        <taxon>Halobacteriales</taxon>
        <taxon>Haloarculaceae</taxon>
        <taxon>Halosimplex</taxon>
    </lineage>
</organism>
<keyword evidence="1" id="KW-0812">Transmembrane</keyword>
<dbReference type="AlphaFoldDB" id="A0A7D5PDV3"/>
<evidence type="ECO:0000313" key="2">
    <source>
        <dbReference type="EMBL" id="QLH84462.1"/>
    </source>
</evidence>
<dbReference type="KEGG" id="hpel:HZS54_23705"/>
<reference evidence="2 3" key="1">
    <citation type="submission" date="2020-07" db="EMBL/GenBank/DDBJ databases">
        <title>Halosimplex litoreum sp. nov. and Halosimplex rubrum sp. nov., isolated from different salt environments.</title>
        <authorList>
            <person name="Cui H."/>
        </authorList>
    </citation>
    <scope>NUCLEOTIDE SEQUENCE [LARGE SCALE GENOMIC DNA]</scope>
    <source>
        <strain evidence="2 3">R2</strain>
    </source>
</reference>
<dbReference type="Proteomes" id="UP000509346">
    <property type="component" value="Chromosome"/>
</dbReference>
<dbReference type="GeneID" id="56085664"/>
<proteinExistence type="predicted"/>